<dbReference type="EMBL" id="JBDJPC010000006">
    <property type="protein sequence ID" value="KAL1497347.1"/>
    <property type="molecule type" value="Genomic_DNA"/>
</dbReference>
<comment type="caution">
    <text evidence="2">The sequence shown here is derived from an EMBL/GenBank/DDBJ whole genome shotgun (WGS) entry which is preliminary data.</text>
</comment>
<dbReference type="Proteomes" id="UP001566132">
    <property type="component" value="Unassembled WGS sequence"/>
</dbReference>
<accession>A0ABD1EQK1</accession>
<sequence>MANSSSEEWVASGSESDEDEDQIEEEDIRSQISDDVEIDIQSVNEKDNAMINLRRNMDGPEWRKPTGCQPVLIPFTKPSGVNPNVSELLRGKEPIAIFLALIDDNIFK</sequence>
<feature type="compositionally biased region" description="Acidic residues" evidence="1">
    <location>
        <begin position="15"/>
        <end position="27"/>
    </location>
</feature>
<protein>
    <submittedName>
        <fullName evidence="2">Uncharacterized protein</fullName>
    </submittedName>
</protein>
<evidence type="ECO:0000313" key="3">
    <source>
        <dbReference type="Proteomes" id="UP001566132"/>
    </source>
</evidence>
<keyword evidence="3" id="KW-1185">Reference proteome</keyword>
<evidence type="ECO:0000256" key="1">
    <source>
        <dbReference type="SAM" id="MobiDB-lite"/>
    </source>
</evidence>
<gene>
    <name evidence="2" type="ORF">ABEB36_008329</name>
</gene>
<feature type="region of interest" description="Disordered" evidence="1">
    <location>
        <begin position="1"/>
        <end position="37"/>
    </location>
</feature>
<reference evidence="2 3" key="1">
    <citation type="submission" date="2024-05" db="EMBL/GenBank/DDBJ databases">
        <title>Genetic variation in Jamaican populations of the coffee berry borer (Hypothenemus hampei).</title>
        <authorList>
            <person name="Errbii M."/>
            <person name="Myrie A."/>
        </authorList>
    </citation>
    <scope>NUCLEOTIDE SEQUENCE [LARGE SCALE GENOMIC DNA]</scope>
    <source>
        <strain evidence="2">JA-Hopewell-2020-01-JO</strain>
        <tissue evidence="2">Whole body</tissue>
    </source>
</reference>
<dbReference type="AlphaFoldDB" id="A0ABD1EQK1"/>
<organism evidence="2 3">
    <name type="scientific">Hypothenemus hampei</name>
    <name type="common">Coffee berry borer</name>
    <dbReference type="NCBI Taxonomy" id="57062"/>
    <lineage>
        <taxon>Eukaryota</taxon>
        <taxon>Metazoa</taxon>
        <taxon>Ecdysozoa</taxon>
        <taxon>Arthropoda</taxon>
        <taxon>Hexapoda</taxon>
        <taxon>Insecta</taxon>
        <taxon>Pterygota</taxon>
        <taxon>Neoptera</taxon>
        <taxon>Endopterygota</taxon>
        <taxon>Coleoptera</taxon>
        <taxon>Polyphaga</taxon>
        <taxon>Cucujiformia</taxon>
        <taxon>Curculionidae</taxon>
        <taxon>Scolytinae</taxon>
        <taxon>Hypothenemus</taxon>
    </lineage>
</organism>
<proteinExistence type="predicted"/>
<name>A0ABD1EQK1_HYPHA</name>
<evidence type="ECO:0000313" key="2">
    <source>
        <dbReference type="EMBL" id="KAL1497347.1"/>
    </source>
</evidence>